<evidence type="ECO:0000313" key="3">
    <source>
        <dbReference type="Proteomes" id="UP001501455"/>
    </source>
</evidence>
<evidence type="ECO:0008006" key="4">
    <source>
        <dbReference type="Google" id="ProtNLM"/>
    </source>
</evidence>
<protein>
    <recommendedName>
        <fullName evidence="4">DDE Tnp4 domain-containing protein</fullName>
    </recommendedName>
</protein>
<dbReference type="Proteomes" id="UP001501455">
    <property type="component" value="Unassembled WGS sequence"/>
</dbReference>
<dbReference type="EMBL" id="BAAAXF010000074">
    <property type="protein sequence ID" value="GAA3503273.1"/>
    <property type="molecule type" value="Genomic_DNA"/>
</dbReference>
<accession>A0ABP6U971</accession>
<sequence length="162" mass="17955">MIADRRGRTVWIDARRPGRMHDATAARNEGVAVCLQHIPDIEVFLDDGCLNGGRDLRGQAITPPGQPRPGTLPGRADQGERDRRGHPSDRITVEHALADHKCRKRPTRFTHRRDRLPDTYRAIAGLASDRTINVRSQATTRPNAAHPLFPAPPRDTGSLSGR</sequence>
<proteinExistence type="predicted"/>
<evidence type="ECO:0000256" key="1">
    <source>
        <dbReference type="SAM" id="MobiDB-lite"/>
    </source>
</evidence>
<gene>
    <name evidence="2" type="ORF">GCM10019016_103830</name>
</gene>
<name>A0ABP6U971_9ACTN</name>
<reference evidence="3" key="1">
    <citation type="journal article" date="2019" name="Int. J. Syst. Evol. Microbiol.">
        <title>The Global Catalogue of Microorganisms (GCM) 10K type strain sequencing project: providing services to taxonomists for standard genome sequencing and annotation.</title>
        <authorList>
            <consortium name="The Broad Institute Genomics Platform"/>
            <consortium name="The Broad Institute Genome Sequencing Center for Infectious Disease"/>
            <person name="Wu L."/>
            <person name="Ma J."/>
        </authorList>
    </citation>
    <scope>NUCLEOTIDE SEQUENCE [LARGE SCALE GENOMIC DNA]</scope>
    <source>
        <strain evidence="3">JCM 4816</strain>
    </source>
</reference>
<keyword evidence="3" id="KW-1185">Reference proteome</keyword>
<feature type="region of interest" description="Disordered" evidence="1">
    <location>
        <begin position="139"/>
        <end position="162"/>
    </location>
</feature>
<comment type="caution">
    <text evidence="2">The sequence shown here is derived from an EMBL/GenBank/DDBJ whole genome shotgun (WGS) entry which is preliminary data.</text>
</comment>
<organism evidence="2 3">
    <name type="scientific">Streptomyces prasinosporus</name>
    <dbReference type="NCBI Taxonomy" id="68256"/>
    <lineage>
        <taxon>Bacteria</taxon>
        <taxon>Bacillati</taxon>
        <taxon>Actinomycetota</taxon>
        <taxon>Actinomycetes</taxon>
        <taxon>Kitasatosporales</taxon>
        <taxon>Streptomycetaceae</taxon>
        <taxon>Streptomyces</taxon>
        <taxon>Streptomyces albogriseolus group</taxon>
    </lineage>
</organism>
<feature type="region of interest" description="Disordered" evidence="1">
    <location>
        <begin position="55"/>
        <end position="95"/>
    </location>
</feature>
<evidence type="ECO:0000313" key="2">
    <source>
        <dbReference type="EMBL" id="GAA3503273.1"/>
    </source>
</evidence>
<feature type="compositionally biased region" description="Basic and acidic residues" evidence="1">
    <location>
        <begin position="77"/>
        <end position="95"/>
    </location>
</feature>